<keyword evidence="3" id="KW-0229">DNA integration</keyword>
<dbReference type="PROSITE" id="PS51898">
    <property type="entry name" value="TYR_RECOMBINASE"/>
    <property type="match status" value="1"/>
</dbReference>
<keyword evidence="5" id="KW-0233">DNA recombination</keyword>
<dbReference type="InterPro" id="IPR013762">
    <property type="entry name" value="Integrase-like_cat_sf"/>
</dbReference>
<evidence type="ECO:0000256" key="2">
    <source>
        <dbReference type="ARBA" id="ARBA00008857"/>
    </source>
</evidence>
<dbReference type="InterPro" id="IPR004107">
    <property type="entry name" value="Integrase_SAM-like_N"/>
</dbReference>
<organism evidence="7 8">
    <name type="scientific">Lachnotalea glycerini</name>
    <dbReference type="NCBI Taxonomy" id="1763509"/>
    <lineage>
        <taxon>Bacteria</taxon>
        <taxon>Bacillati</taxon>
        <taxon>Bacillota</taxon>
        <taxon>Clostridia</taxon>
        <taxon>Lachnospirales</taxon>
        <taxon>Lachnospiraceae</taxon>
        <taxon>Lachnotalea</taxon>
    </lineage>
</organism>
<evidence type="ECO:0000256" key="1">
    <source>
        <dbReference type="ARBA" id="ARBA00003283"/>
    </source>
</evidence>
<dbReference type="GO" id="GO:0006310">
    <property type="term" value="P:DNA recombination"/>
    <property type="evidence" value="ECO:0007669"/>
    <property type="project" value="UniProtKB-KW"/>
</dbReference>
<evidence type="ECO:0000256" key="4">
    <source>
        <dbReference type="ARBA" id="ARBA00023125"/>
    </source>
</evidence>
<dbReference type="GO" id="GO:0015074">
    <property type="term" value="P:DNA integration"/>
    <property type="evidence" value="ECO:0007669"/>
    <property type="project" value="UniProtKB-KW"/>
</dbReference>
<evidence type="ECO:0000259" key="6">
    <source>
        <dbReference type="PROSITE" id="PS51898"/>
    </source>
</evidence>
<evidence type="ECO:0000256" key="5">
    <source>
        <dbReference type="ARBA" id="ARBA00023172"/>
    </source>
</evidence>
<protein>
    <submittedName>
        <fullName evidence="7">Site-specific integrase</fullName>
    </submittedName>
</protein>
<evidence type="ECO:0000313" key="8">
    <source>
        <dbReference type="Proteomes" id="UP000216411"/>
    </source>
</evidence>
<dbReference type="Pfam" id="PF00589">
    <property type="entry name" value="Phage_integrase"/>
    <property type="match status" value="1"/>
</dbReference>
<name>A0A371JDE2_9FIRM</name>
<dbReference type="CDD" id="cd01189">
    <property type="entry name" value="INT_ICEBs1_C_like"/>
    <property type="match status" value="1"/>
</dbReference>
<dbReference type="InterPro" id="IPR050090">
    <property type="entry name" value="Tyrosine_recombinase_XerCD"/>
</dbReference>
<comment type="function">
    <text evidence="1">Site-specific tyrosine recombinase, which acts by catalyzing the cutting and rejoining of the recombining DNA molecules.</text>
</comment>
<dbReference type="Pfam" id="PF14657">
    <property type="entry name" value="Arm-DNA-bind_4"/>
    <property type="match status" value="1"/>
</dbReference>
<dbReference type="InterPro" id="IPR010998">
    <property type="entry name" value="Integrase_recombinase_N"/>
</dbReference>
<dbReference type="Pfam" id="PF14659">
    <property type="entry name" value="Phage_int_SAM_3"/>
    <property type="match status" value="1"/>
</dbReference>
<dbReference type="InterPro" id="IPR002104">
    <property type="entry name" value="Integrase_catalytic"/>
</dbReference>
<dbReference type="InterPro" id="IPR028259">
    <property type="entry name" value="AP2-like_int_N"/>
</dbReference>
<dbReference type="GO" id="GO:0003677">
    <property type="term" value="F:DNA binding"/>
    <property type="evidence" value="ECO:0007669"/>
    <property type="project" value="UniProtKB-KW"/>
</dbReference>
<dbReference type="InterPro" id="IPR011010">
    <property type="entry name" value="DNA_brk_join_enz"/>
</dbReference>
<gene>
    <name evidence="7" type="ORF">CG710_012850</name>
</gene>
<sequence>MSAYKDQKTGKWYVFFYYRNWQGENKGKTKRGFATKREALEWERNFKLKQSENLDMTMNEFYKLYEEDMKPKLKLNTWLTKKHIITGKVLPYFGECKMNEITAADILKWQNVMIESKKENGERFKPGYLKTIHDELSCLFNHAVRFYNLNENPSKKAGNMGKESKEEMLFWTKEEYLKFADVIKDKPQSYYAFEILYWCGIRVGELLALTMNDFDLEKKILTINKSYQRLEGKDVITSPKTAKSNRVISMPDFLVSEMRDYMNMLYKCKPTDRLFQVTKSFLHHEMDRGSKGSGVKRITIHDLRHSHISLLIDAGFTAVDIANRVGHESIRITYHYSHMFPSKQIAMAERLNIERMESEGMNDESEDTR</sequence>
<dbReference type="Gene3D" id="1.10.443.10">
    <property type="entry name" value="Intergrase catalytic core"/>
    <property type="match status" value="1"/>
</dbReference>
<dbReference type="Gene3D" id="1.10.150.130">
    <property type="match status" value="1"/>
</dbReference>
<accession>A0A371JDE2</accession>
<evidence type="ECO:0000256" key="3">
    <source>
        <dbReference type="ARBA" id="ARBA00022908"/>
    </source>
</evidence>
<dbReference type="AlphaFoldDB" id="A0A371JDE2"/>
<dbReference type="SUPFAM" id="SSF56349">
    <property type="entry name" value="DNA breaking-rejoining enzymes"/>
    <property type="match status" value="1"/>
</dbReference>
<dbReference type="PANTHER" id="PTHR30349:SF64">
    <property type="entry name" value="PROPHAGE INTEGRASE INTD-RELATED"/>
    <property type="match status" value="1"/>
</dbReference>
<evidence type="ECO:0000313" key="7">
    <source>
        <dbReference type="EMBL" id="RDY30784.1"/>
    </source>
</evidence>
<comment type="similarity">
    <text evidence="2">Belongs to the 'phage' integrase family.</text>
</comment>
<keyword evidence="8" id="KW-1185">Reference proteome</keyword>
<dbReference type="EMBL" id="NOKA02000028">
    <property type="protein sequence ID" value="RDY30784.1"/>
    <property type="molecule type" value="Genomic_DNA"/>
</dbReference>
<keyword evidence="4" id="KW-0238">DNA-binding</keyword>
<dbReference type="OrthoDB" id="9803188at2"/>
<dbReference type="RefSeq" id="WP_094378064.1">
    <property type="nucleotide sequence ID" value="NZ_NOKA02000028.1"/>
</dbReference>
<proteinExistence type="inferred from homology"/>
<dbReference type="PANTHER" id="PTHR30349">
    <property type="entry name" value="PHAGE INTEGRASE-RELATED"/>
    <property type="match status" value="1"/>
</dbReference>
<comment type="caution">
    <text evidence="7">The sequence shown here is derived from an EMBL/GenBank/DDBJ whole genome shotgun (WGS) entry which is preliminary data.</text>
</comment>
<reference evidence="7 8" key="1">
    <citation type="journal article" date="2017" name="Genome Announc.">
        <title>Draft Genome Sequence of a Sporulating and Motile Strain of Lachnotalea glycerini Isolated from Water in Quebec City, Canada.</title>
        <authorList>
            <person name="Maheux A.F."/>
            <person name="Boudreau D.K."/>
            <person name="Berube E."/>
            <person name="Boissinot M."/>
            <person name="Raymond F."/>
            <person name="Brodeur S."/>
            <person name="Corbeil J."/>
            <person name="Isabel S."/>
            <person name="Omar R.F."/>
            <person name="Bergeron M.G."/>
        </authorList>
    </citation>
    <scope>NUCLEOTIDE SEQUENCE [LARGE SCALE GENOMIC DNA]</scope>
    <source>
        <strain evidence="7 8">CCRI-19302</strain>
    </source>
</reference>
<feature type="domain" description="Tyr recombinase" evidence="6">
    <location>
        <begin position="166"/>
        <end position="349"/>
    </location>
</feature>
<dbReference type="Proteomes" id="UP000216411">
    <property type="component" value="Unassembled WGS sequence"/>
</dbReference>